<comment type="subcellular location">
    <subcellularLocation>
        <location evidence="1">Membrane</location>
        <topology evidence="1">Multi-pass membrane protein</topology>
    </subcellularLocation>
</comment>
<dbReference type="OMA" id="CEMASPK"/>
<gene>
    <name evidence="8" type="ORF">SELMODRAFT_236217</name>
</gene>
<dbReference type="Pfam" id="PF03798">
    <property type="entry name" value="TRAM_LAG1_CLN8"/>
    <property type="match status" value="1"/>
</dbReference>
<evidence type="ECO:0000313" key="8">
    <source>
        <dbReference type="EMBL" id="EFJ07719.1"/>
    </source>
</evidence>
<dbReference type="KEGG" id="smo:SELMODRAFT_236217"/>
<name>D8T6G1_SELML</name>
<dbReference type="PANTHER" id="PTHR31898">
    <property type="entry name" value="TRANSMEMBRANE PROTEIN 136"/>
    <property type="match status" value="1"/>
</dbReference>
<proteinExistence type="predicted"/>
<dbReference type="EMBL" id="GL377681">
    <property type="protein sequence ID" value="EFJ07719.1"/>
    <property type="molecule type" value="Genomic_DNA"/>
</dbReference>
<keyword evidence="9" id="KW-1185">Reference proteome</keyword>
<reference evidence="8 9" key="1">
    <citation type="journal article" date="2011" name="Science">
        <title>The Selaginella genome identifies genetic changes associated with the evolution of vascular plants.</title>
        <authorList>
            <person name="Banks J.A."/>
            <person name="Nishiyama T."/>
            <person name="Hasebe M."/>
            <person name="Bowman J.L."/>
            <person name="Gribskov M."/>
            <person name="dePamphilis C."/>
            <person name="Albert V.A."/>
            <person name="Aono N."/>
            <person name="Aoyama T."/>
            <person name="Ambrose B.A."/>
            <person name="Ashton N.W."/>
            <person name="Axtell M.J."/>
            <person name="Barker E."/>
            <person name="Barker M.S."/>
            <person name="Bennetzen J.L."/>
            <person name="Bonawitz N.D."/>
            <person name="Chapple C."/>
            <person name="Cheng C."/>
            <person name="Correa L.G."/>
            <person name="Dacre M."/>
            <person name="DeBarry J."/>
            <person name="Dreyer I."/>
            <person name="Elias M."/>
            <person name="Engstrom E.M."/>
            <person name="Estelle M."/>
            <person name="Feng L."/>
            <person name="Finet C."/>
            <person name="Floyd S.K."/>
            <person name="Frommer W.B."/>
            <person name="Fujita T."/>
            <person name="Gramzow L."/>
            <person name="Gutensohn M."/>
            <person name="Harholt J."/>
            <person name="Hattori M."/>
            <person name="Heyl A."/>
            <person name="Hirai T."/>
            <person name="Hiwatashi Y."/>
            <person name="Ishikawa M."/>
            <person name="Iwata M."/>
            <person name="Karol K.G."/>
            <person name="Koehler B."/>
            <person name="Kolukisaoglu U."/>
            <person name="Kubo M."/>
            <person name="Kurata T."/>
            <person name="Lalonde S."/>
            <person name="Li K."/>
            <person name="Li Y."/>
            <person name="Litt A."/>
            <person name="Lyons E."/>
            <person name="Manning G."/>
            <person name="Maruyama T."/>
            <person name="Michael T.P."/>
            <person name="Mikami K."/>
            <person name="Miyazaki S."/>
            <person name="Morinaga S."/>
            <person name="Murata T."/>
            <person name="Mueller-Roeber B."/>
            <person name="Nelson D.R."/>
            <person name="Obara M."/>
            <person name="Oguri Y."/>
            <person name="Olmstead R.G."/>
            <person name="Onodera N."/>
            <person name="Petersen B.L."/>
            <person name="Pils B."/>
            <person name="Prigge M."/>
            <person name="Rensing S.A."/>
            <person name="Riano-Pachon D.M."/>
            <person name="Roberts A.W."/>
            <person name="Sato Y."/>
            <person name="Scheller H.V."/>
            <person name="Schulz B."/>
            <person name="Schulz C."/>
            <person name="Shakirov E.V."/>
            <person name="Shibagaki N."/>
            <person name="Shinohara N."/>
            <person name="Shippen D.E."/>
            <person name="Soerensen I."/>
            <person name="Sotooka R."/>
            <person name="Sugimoto N."/>
            <person name="Sugita M."/>
            <person name="Sumikawa N."/>
            <person name="Tanurdzic M."/>
            <person name="Theissen G."/>
            <person name="Ulvskov P."/>
            <person name="Wakazuki S."/>
            <person name="Weng J.K."/>
            <person name="Willats W.W."/>
            <person name="Wipf D."/>
            <person name="Wolf P.G."/>
            <person name="Yang L."/>
            <person name="Zimmer A.D."/>
            <person name="Zhu Q."/>
            <person name="Mitros T."/>
            <person name="Hellsten U."/>
            <person name="Loque D."/>
            <person name="Otillar R."/>
            <person name="Salamov A."/>
            <person name="Schmutz J."/>
            <person name="Shapiro H."/>
            <person name="Lindquist E."/>
            <person name="Lucas S."/>
            <person name="Rokhsar D."/>
            <person name="Grigoriev I.V."/>
        </authorList>
    </citation>
    <scope>NUCLEOTIDE SEQUENCE [LARGE SCALE GENOMIC DNA]</scope>
</reference>
<dbReference type="PROSITE" id="PS50922">
    <property type="entry name" value="TLC"/>
    <property type="match status" value="1"/>
</dbReference>
<dbReference type="eggNOG" id="KOG4474">
    <property type="taxonomic scope" value="Eukaryota"/>
</dbReference>
<feature type="transmembrane region" description="Helical" evidence="6">
    <location>
        <begin position="71"/>
        <end position="92"/>
    </location>
</feature>
<evidence type="ECO:0000256" key="2">
    <source>
        <dbReference type="ARBA" id="ARBA00022692"/>
    </source>
</evidence>
<evidence type="ECO:0000256" key="6">
    <source>
        <dbReference type="SAM" id="Phobius"/>
    </source>
</evidence>
<dbReference type="GO" id="GO:0016020">
    <property type="term" value="C:membrane"/>
    <property type="evidence" value="ECO:0007669"/>
    <property type="project" value="UniProtKB-SubCell"/>
</dbReference>
<dbReference type="HOGENOM" id="CLU_083447_1_0_1"/>
<dbReference type="PANTHER" id="PTHR31898:SF1">
    <property type="entry name" value="TLC DOMAIN-CONTAINING PROTEIN 5"/>
    <property type="match status" value="1"/>
</dbReference>
<protein>
    <recommendedName>
        <fullName evidence="7">TLC domain-containing protein</fullName>
    </recommendedName>
</protein>
<dbReference type="InterPro" id="IPR006634">
    <property type="entry name" value="TLC-dom"/>
</dbReference>
<dbReference type="InterPro" id="IPR042512">
    <property type="entry name" value="TLCD5"/>
</dbReference>
<dbReference type="Gramene" id="EFJ07719">
    <property type="protein sequence ID" value="EFJ07719"/>
    <property type="gene ID" value="SELMODRAFT_236217"/>
</dbReference>
<feature type="transmembrane region" description="Helical" evidence="6">
    <location>
        <begin position="139"/>
        <end position="157"/>
    </location>
</feature>
<keyword evidence="3 6" id="KW-1133">Transmembrane helix</keyword>
<evidence type="ECO:0000313" key="9">
    <source>
        <dbReference type="Proteomes" id="UP000001514"/>
    </source>
</evidence>
<evidence type="ECO:0000256" key="5">
    <source>
        <dbReference type="PROSITE-ProRule" id="PRU00205"/>
    </source>
</evidence>
<dbReference type="Proteomes" id="UP000001514">
    <property type="component" value="Unassembled WGS sequence"/>
</dbReference>
<dbReference type="InParanoid" id="D8T6G1"/>
<organism evidence="9">
    <name type="scientific">Selaginella moellendorffii</name>
    <name type="common">Spikemoss</name>
    <dbReference type="NCBI Taxonomy" id="88036"/>
    <lineage>
        <taxon>Eukaryota</taxon>
        <taxon>Viridiplantae</taxon>
        <taxon>Streptophyta</taxon>
        <taxon>Embryophyta</taxon>
        <taxon>Tracheophyta</taxon>
        <taxon>Lycopodiopsida</taxon>
        <taxon>Selaginellales</taxon>
        <taxon>Selaginellaceae</taxon>
        <taxon>Selaginella</taxon>
    </lineage>
</organism>
<accession>D8T6G1</accession>
<keyword evidence="2 5" id="KW-0812">Transmembrane</keyword>
<evidence type="ECO:0000256" key="3">
    <source>
        <dbReference type="ARBA" id="ARBA00022989"/>
    </source>
</evidence>
<evidence type="ECO:0000256" key="1">
    <source>
        <dbReference type="ARBA" id="ARBA00004141"/>
    </source>
</evidence>
<evidence type="ECO:0000259" key="7">
    <source>
        <dbReference type="PROSITE" id="PS50922"/>
    </source>
</evidence>
<feature type="transmembrane region" description="Helical" evidence="6">
    <location>
        <begin position="29"/>
        <end position="50"/>
    </location>
</feature>
<dbReference type="FunCoup" id="D8T6G1">
    <property type="interactions" value="162"/>
</dbReference>
<sequence length="208" mass="23334">MELAVGVALWSSLFTAVRFILFPSRSHDFSNRIVSLVHAFVALALCTLSLHDWRHPFQPLASPASPAQVRAITVSLAYFIYDFFCCLLEVPFDAATALHHLVSIMGLCYGFLYKVSGTELVGCLWLMEMSNPCMHAREILKELGLSFAITFTIARMGFGPYLTFITLRANNPLTVKLGASGIQIVSVFWFYKIARLVRYKLKKQVKSS</sequence>
<feature type="domain" description="TLC" evidence="7">
    <location>
        <begin position="24"/>
        <end position="202"/>
    </location>
</feature>
<evidence type="ECO:0000256" key="4">
    <source>
        <dbReference type="ARBA" id="ARBA00023136"/>
    </source>
</evidence>
<dbReference type="AlphaFoldDB" id="D8T6G1"/>
<dbReference type="SMART" id="SM00724">
    <property type="entry name" value="TLC"/>
    <property type="match status" value="1"/>
</dbReference>
<feature type="transmembrane region" description="Helical" evidence="6">
    <location>
        <begin position="177"/>
        <end position="194"/>
    </location>
</feature>
<keyword evidence="4 5" id="KW-0472">Membrane</keyword>